<accession>A0A1V3JN99</accession>
<gene>
    <name evidence="1" type="ORF">BKK55_02655</name>
</gene>
<reference evidence="1 2" key="1">
    <citation type="submission" date="2016-10" db="EMBL/GenBank/DDBJ databases">
        <title>Rodentibacter gen. nov. and new species.</title>
        <authorList>
            <person name="Christensen H."/>
        </authorList>
    </citation>
    <scope>NUCLEOTIDE SEQUENCE [LARGE SCALE GENOMIC DNA]</scope>
    <source>
        <strain evidence="1 2">1996246016</strain>
    </source>
</reference>
<dbReference type="EMBL" id="MLHO01000015">
    <property type="protein sequence ID" value="OOF58290.1"/>
    <property type="molecule type" value="Genomic_DNA"/>
</dbReference>
<protein>
    <submittedName>
        <fullName evidence="1">Uncharacterized protein</fullName>
    </submittedName>
</protein>
<dbReference type="AlphaFoldDB" id="A0A1V3JN99"/>
<dbReference type="Proteomes" id="UP000188541">
    <property type="component" value="Unassembled WGS sequence"/>
</dbReference>
<sequence>MTDTFRPQFLESIQKHQLTVIENSENVKIFRFADPNTISLSCTIIYAANTCTITGDMGHFLFGRVQNAYNFFLNNPAVFSFGYVSEKVLAQDTSVGLYYFDGDLAEKSIKEIISDYREETDEERNLEKLNLLENTLQNVDWSKQFEVDSWFYNNANGELSHLFDDTYTGKFERLTNYFIWCVQAIIYATRLFEQEFKND</sequence>
<dbReference type="RefSeq" id="WP_077550458.1">
    <property type="nucleotide sequence ID" value="NZ_MLHO01000015.1"/>
</dbReference>
<evidence type="ECO:0000313" key="2">
    <source>
        <dbReference type="Proteomes" id="UP000188541"/>
    </source>
</evidence>
<evidence type="ECO:0000313" key="1">
    <source>
        <dbReference type="EMBL" id="OOF58290.1"/>
    </source>
</evidence>
<proteinExistence type="predicted"/>
<comment type="caution">
    <text evidence="1">The sequence shown here is derived from an EMBL/GenBank/DDBJ whole genome shotgun (WGS) entry which is preliminary data.</text>
</comment>
<dbReference type="STRING" id="1908266.BKK55_02655"/>
<keyword evidence="2" id="KW-1185">Reference proteome</keyword>
<name>A0A1V3JN99_9PAST</name>
<organism evidence="1 2">
    <name type="scientific">Rodentibacter genomosp. 2</name>
    <dbReference type="NCBI Taxonomy" id="1908266"/>
    <lineage>
        <taxon>Bacteria</taxon>
        <taxon>Pseudomonadati</taxon>
        <taxon>Pseudomonadota</taxon>
        <taxon>Gammaproteobacteria</taxon>
        <taxon>Pasteurellales</taxon>
        <taxon>Pasteurellaceae</taxon>
        <taxon>Rodentibacter</taxon>
    </lineage>
</organism>
<dbReference type="OrthoDB" id="4205565at2"/>